<name>A0A089M6V4_9BACL</name>
<dbReference type="InterPro" id="IPR049739">
    <property type="entry name" value="YraL-like"/>
</dbReference>
<keyword evidence="2" id="KW-1185">Reference proteome</keyword>
<dbReference type="Proteomes" id="UP000029500">
    <property type="component" value="Chromosome"/>
</dbReference>
<dbReference type="KEGG" id="pgm:PGRAT_11150"/>
<dbReference type="InterPro" id="IPR009057">
    <property type="entry name" value="Homeodomain-like_sf"/>
</dbReference>
<dbReference type="EMBL" id="CP009287">
    <property type="protein sequence ID" value="AIQ68115.1"/>
    <property type="molecule type" value="Genomic_DNA"/>
</dbReference>
<evidence type="ECO:0000313" key="1">
    <source>
        <dbReference type="EMBL" id="AIQ68115.1"/>
    </source>
</evidence>
<sequence>MEYVKAAEVLPEWLLREIQQYIQGEFVYIPTLPSRRRKWGESSGAAQYYQERNEEIRRIFRTGASVDELSGKYGLSVDSIKKIIYSKK</sequence>
<dbReference type="InterPro" id="IPR052411">
    <property type="entry name" value="c-mor_Regulatory_Protein"/>
</dbReference>
<dbReference type="OrthoDB" id="9800398at2"/>
<evidence type="ECO:0008006" key="3">
    <source>
        <dbReference type="Google" id="ProtNLM"/>
    </source>
</evidence>
<protein>
    <recommendedName>
        <fullName evidence="3">Mor transcription activator domain-containing protein</fullName>
    </recommendedName>
</protein>
<dbReference type="HOGENOM" id="CLU_159841_0_0_9"/>
<dbReference type="PANTHER" id="PTHR37812">
    <property type="entry name" value="MU-LIKE PROPHAGE FLUMU PROTEIN C"/>
    <property type="match status" value="1"/>
</dbReference>
<reference evidence="1 2" key="1">
    <citation type="submission" date="2014-08" db="EMBL/GenBank/DDBJ databases">
        <title>Comparative genomics of the Paenibacillus odorifer group.</title>
        <authorList>
            <person name="den Bakker H.C."/>
            <person name="Tsai Y.-C."/>
            <person name="Martin N."/>
            <person name="Korlach J."/>
            <person name="Wiedmann M."/>
        </authorList>
    </citation>
    <scope>NUCLEOTIDE SEQUENCE [LARGE SCALE GENOMIC DNA]</scope>
    <source>
        <strain evidence="1 2">DSM 15220</strain>
    </source>
</reference>
<dbReference type="Gene3D" id="1.10.10.60">
    <property type="entry name" value="Homeodomain-like"/>
    <property type="match status" value="1"/>
</dbReference>
<dbReference type="PANTHER" id="PTHR37812:SF1">
    <property type="entry name" value="MU-LIKE PROPHAGE FLUMU PROTEIN C"/>
    <property type="match status" value="1"/>
</dbReference>
<dbReference type="eggNOG" id="COG5566">
    <property type="taxonomic scope" value="Bacteria"/>
</dbReference>
<proteinExistence type="predicted"/>
<dbReference type="AlphaFoldDB" id="A0A089M6V4"/>
<dbReference type="STRING" id="189425.PGRAT_11150"/>
<evidence type="ECO:0000313" key="2">
    <source>
        <dbReference type="Proteomes" id="UP000029500"/>
    </source>
</evidence>
<accession>A0A089M6V4</accession>
<organism evidence="1 2">
    <name type="scientific">Paenibacillus graminis</name>
    <dbReference type="NCBI Taxonomy" id="189425"/>
    <lineage>
        <taxon>Bacteria</taxon>
        <taxon>Bacillati</taxon>
        <taxon>Bacillota</taxon>
        <taxon>Bacilli</taxon>
        <taxon>Bacillales</taxon>
        <taxon>Paenibacillaceae</taxon>
        <taxon>Paenibacillus</taxon>
    </lineage>
</organism>
<dbReference type="NCBIfam" id="NF040785">
    <property type="entry name" value="CD3324_fam"/>
    <property type="match status" value="1"/>
</dbReference>
<dbReference type="SUPFAM" id="SSF46689">
    <property type="entry name" value="Homeodomain-like"/>
    <property type="match status" value="1"/>
</dbReference>
<dbReference type="RefSeq" id="WP_025709009.1">
    <property type="nucleotide sequence ID" value="NZ_CP009287.1"/>
</dbReference>
<gene>
    <name evidence="1" type="ORF">PGRAT_11150</name>
</gene>